<dbReference type="GO" id="GO:0003735">
    <property type="term" value="F:structural constituent of ribosome"/>
    <property type="evidence" value="ECO:0007669"/>
    <property type="project" value="InterPro"/>
</dbReference>
<dbReference type="EMBL" id="LAZR01011135">
    <property type="protein sequence ID" value="KKM63247.1"/>
    <property type="molecule type" value="Genomic_DNA"/>
</dbReference>
<organism evidence="6">
    <name type="scientific">marine sediment metagenome</name>
    <dbReference type="NCBI Taxonomy" id="412755"/>
    <lineage>
        <taxon>unclassified sequences</taxon>
        <taxon>metagenomes</taxon>
        <taxon>ecological metagenomes</taxon>
    </lineage>
</organism>
<dbReference type="GO" id="GO:0022627">
    <property type="term" value="C:cytosolic small ribosomal subunit"/>
    <property type="evidence" value="ECO:0007669"/>
    <property type="project" value="TreeGrafter"/>
</dbReference>
<accession>A0A0F9M1U5</accession>
<dbReference type="InterPro" id="IPR000266">
    <property type="entry name" value="Ribosomal_uS17"/>
</dbReference>
<dbReference type="PRINTS" id="PR00973">
    <property type="entry name" value="RIBOSOMALS17"/>
</dbReference>
<name>A0A0F9M1U5_9ZZZZ</name>
<evidence type="ECO:0000256" key="5">
    <source>
        <dbReference type="ARBA" id="ARBA00023274"/>
    </source>
</evidence>
<dbReference type="GO" id="GO:0006412">
    <property type="term" value="P:translation"/>
    <property type="evidence" value="ECO:0007669"/>
    <property type="project" value="InterPro"/>
</dbReference>
<dbReference type="AlphaFoldDB" id="A0A0F9M1U5"/>
<evidence type="ECO:0000256" key="3">
    <source>
        <dbReference type="ARBA" id="ARBA00022884"/>
    </source>
</evidence>
<dbReference type="PANTHER" id="PTHR10744">
    <property type="entry name" value="40S RIBOSOMAL PROTEIN S11 FAMILY MEMBER"/>
    <property type="match status" value="1"/>
</dbReference>
<dbReference type="GO" id="GO:0019843">
    <property type="term" value="F:rRNA binding"/>
    <property type="evidence" value="ECO:0007669"/>
    <property type="project" value="UniProtKB-KW"/>
</dbReference>
<dbReference type="InterPro" id="IPR012340">
    <property type="entry name" value="NA-bd_OB-fold"/>
</dbReference>
<dbReference type="HAMAP" id="MF_01345_B">
    <property type="entry name" value="Ribosomal_uS17_B"/>
    <property type="match status" value="1"/>
</dbReference>
<evidence type="ECO:0000313" key="6">
    <source>
        <dbReference type="EMBL" id="KKM63247.1"/>
    </source>
</evidence>
<keyword evidence="5" id="KW-0687">Ribonucleoprotein</keyword>
<evidence type="ECO:0000256" key="1">
    <source>
        <dbReference type="ARBA" id="ARBA00010254"/>
    </source>
</evidence>
<dbReference type="NCBIfam" id="NF004123">
    <property type="entry name" value="PRK05610.1"/>
    <property type="match status" value="1"/>
</dbReference>
<dbReference type="CDD" id="cd00364">
    <property type="entry name" value="Ribosomal_uS17"/>
    <property type="match status" value="1"/>
</dbReference>
<protein>
    <recommendedName>
        <fullName evidence="7">30S ribosomal protein S17</fullName>
    </recommendedName>
</protein>
<evidence type="ECO:0000256" key="2">
    <source>
        <dbReference type="ARBA" id="ARBA00022730"/>
    </source>
</evidence>
<dbReference type="InterPro" id="IPR019984">
    <property type="entry name" value="Ribosomal_uS17_bact/chlr"/>
</dbReference>
<comment type="similarity">
    <text evidence="1">Belongs to the universal ribosomal protein uS17 family.</text>
</comment>
<gene>
    <name evidence="6" type="ORF">LCGC14_1513470</name>
</gene>
<proteinExistence type="inferred from homology"/>
<sequence>MKPKKRKVLEGIVVSDKMDKTVVVKVIRKVRHPKYTKLVEKWKKYYAHDDSKKAKVGTKVKIIQSRPLSKLKRWKVLEVL</sequence>
<dbReference type="NCBIfam" id="TIGR03635">
    <property type="entry name" value="uS17_bact"/>
    <property type="match status" value="1"/>
</dbReference>
<comment type="caution">
    <text evidence="6">The sequence shown here is derived from an EMBL/GenBank/DDBJ whole genome shotgun (WGS) entry which is preliminary data.</text>
</comment>
<evidence type="ECO:0008006" key="7">
    <source>
        <dbReference type="Google" id="ProtNLM"/>
    </source>
</evidence>
<dbReference type="SUPFAM" id="SSF50249">
    <property type="entry name" value="Nucleic acid-binding proteins"/>
    <property type="match status" value="1"/>
</dbReference>
<keyword evidence="2" id="KW-0699">rRNA-binding</keyword>
<keyword evidence="4" id="KW-0689">Ribosomal protein</keyword>
<reference evidence="6" key="1">
    <citation type="journal article" date="2015" name="Nature">
        <title>Complex archaea that bridge the gap between prokaryotes and eukaryotes.</title>
        <authorList>
            <person name="Spang A."/>
            <person name="Saw J.H."/>
            <person name="Jorgensen S.L."/>
            <person name="Zaremba-Niedzwiedzka K."/>
            <person name="Martijn J."/>
            <person name="Lind A.E."/>
            <person name="van Eijk R."/>
            <person name="Schleper C."/>
            <person name="Guy L."/>
            <person name="Ettema T.J."/>
        </authorList>
    </citation>
    <scope>NUCLEOTIDE SEQUENCE</scope>
</reference>
<evidence type="ECO:0000256" key="4">
    <source>
        <dbReference type="ARBA" id="ARBA00022980"/>
    </source>
</evidence>
<dbReference type="Gene3D" id="2.40.50.140">
    <property type="entry name" value="Nucleic acid-binding proteins"/>
    <property type="match status" value="1"/>
</dbReference>
<keyword evidence="3" id="KW-0694">RNA-binding</keyword>
<dbReference type="Pfam" id="PF00366">
    <property type="entry name" value="Ribosomal_S17"/>
    <property type="match status" value="1"/>
</dbReference>
<dbReference type="PANTHER" id="PTHR10744:SF1">
    <property type="entry name" value="SMALL RIBOSOMAL SUBUNIT PROTEIN US17M"/>
    <property type="match status" value="1"/>
</dbReference>